<comment type="function">
    <text evidence="1">Involved in the assembly process of the P-ring formation. It may associate with FlgF on the rod constituting a structure essential for the P-ring assembly or may act as a modulator protein for the P-ring assembly.</text>
</comment>
<dbReference type="Proteomes" id="UP000029273">
    <property type="component" value="Unassembled WGS sequence"/>
</dbReference>
<comment type="caution">
    <text evidence="3">The sequence shown here is derived from an EMBL/GenBank/DDBJ whole genome shotgun (WGS) entry which is preliminary data.</text>
</comment>
<accession>A0A1A6C5F1</accession>
<dbReference type="AlphaFoldDB" id="A0A1A6C5F1"/>
<comment type="subcellular location">
    <subcellularLocation>
        <location evidence="1">Periplasm</location>
    </subcellularLocation>
</comment>
<evidence type="ECO:0000313" key="3">
    <source>
        <dbReference type="EMBL" id="OBS09788.1"/>
    </source>
</evidence>
<reference evidence="3 4" key="1">
    <citation type="journal article" date="2014" name="Genome Announc.">
        <title>Draft Genome Sequence of the Iron-Oxidizing, Acidophilic, and Halotolerant 'Thiobacillus prosperus' Type Strain DSM 5130.</title>
        <authorList>
            <person name="Ossandon F.J."/>
            <person name="Cardenas J.P."/>
            <person name="Corbett M."/>
            <person name="Quatrini R."/>
            <person name="Holmes D.S."/>
            <person name="Watkin E."/>
        </authorList>
    </citation>
    <scope>NUCLEOTIDE SEQUENCE [LARGE SCALE GENOMIC DNA]</scope>
    <source>
        <strain evidence="3 4">DSM 5130</strain>
    </source>
</reference>
<evidence type="ECO:0000259" key="2">
    <source>
        <dbReference type="Pfam" id="PF13144"/>
    </source>
</evidence>
<proteinExistence type="inferred from homology"/>
<evidence type="ECO:0000256" key="1">
    <source>
        <dbReference type="RuleBase" id="RU362063"/>
    </source>
</evidence>
<dbReference type="InterPro" id="IPR039246">
    <property type="entry name" value="Flagellar_FlgA"/>
</dbReference>
<name>A0A1A6C5F1_9GAMM</name>
<gene>
    <name evidence="3" type="ORF">Thpro_020838</name>
</gene>
<organism evidence="3 4">
    <name type="scientific">Acidihalobacter prosperus</name>
    <dbReference type="NCBI Taxonomy" id="160660"/>
    <lineage>
        <taxon>Bacteria</taxon>
        <taxon>Pseudomonadati</taxon>
        <taxon>Pseudomonadota</taxon>
        <taxon>Gammaproteobacteria</taxon>
        <taxon>Chromatiales</taxon>
        <taxon>Ectothiorhodospiraceae</taxon>
        <taxon>Acidihalobacter</taxon>
    </lineage>
</organism>
<dbReference type="PANTHER" id="PTHR36307">
    <property type="entry name" value="FLAGELLA BASAL BODY P-RING FORMATION PROTEIN FLGA"/>
    <property type="match status" value="1"/>
</dbReference>
<dbReference type="Gene3D" id="3.90.1210.10">
    <property type="entry name" value="Antifreeze-like/N-acetylneuraminic acid synthase C-terminal domain"/>
    <property type="match status" value="1"/>
</dbReference>
<keyword evidence="1" id="KW-1005">Bacterial flagellum biogenesis</keyword>
<dbReference type="GO" id="GO:0042597">
    <property type="term" value="C:periplasmic space"/>
    <property type="evidence" value="ECO:0007669"/>
    <property type="project" value="UniProtKB-SubCell"/>
</dbReference>
<keyword evidence="1" id="KW-0574">Periplasm</keyword>
<comment type="similarity">
    <text evidence="1">Belongs to the FlgA family.</text>
</comment>
<dbReference type="Gene3D" id="2.30.30.760">
    <property type="match status" value="1"/>
</dbReference>
<sequence length="104" mass="10710">MAEHDLSGLAYGYLTAKSQAVGRMLTRSVSAGQVVQPGMLAQPLLVHRGQTVTIVSAAAGIEVTSQGVALASGSRGQLVKVRNSESQRIVQGVVSGPGRIRIDG</sequence>
<dbReference type="GO" id="GO:0044780">
    <property type="term" value="P:bacterial-type flagellum assembly"/>
    <property type="evidence" value="ECO:0007669"/>
    <property type="project" value="InterPro"/>
</dbReference>
<dbReference type="PANTHER" id="PTHR36307:SF1">
    <property type="entry name" value="FLAGELLA BASAL BODY P-RING FORMATION PROTEIN FLGA"/>
    <property type="match status" value="1"/>
</dbReference>
<dbReference type="NCBIfam" id="TIGR03170">
    <property type="entry name" value="flgA_cterm"/>
    <property type="match status" value="1"/>
</dbReference>
<keyword evidence="4" id="KW-1185">Reference proteome</keyword>
<dbReference type="InterPro" id="IPR017585">
    <property type="entry name" value="SAF_FlgA"/>
</dbReference>
<dbReference type="CDD" id="cd11614">
    <property type="entry name" value="SAF_CpaB_FlgA_like"/>
    <property type="match status" value="1"/>
</dbReference>
<protein>
    <recommendedName>
        <fullName evidence="1">Flagella basal body P-ring formation protein FlgA</fullName>
    </recommendedName>
</protein>
<dbReference type="Pfam" id="PF13144">
    <property type="entry name" value="ChapFlgA"/>
    <property type="match status" value="1"/>
</dbReference>
<dbReference type="EMBL" id="JQSG02000002">
    <property type="protein sequence ID" value="OBS09788.1"/>
    <property type="molecule type" value="Genomic_DNA"/>
</dbReference>
<feature type="domain" description="Flagella basal body P-ring formation protein FlgA SAF" evidence="2">
    <location>
        <begin position="3"/>
        <end position="102"/>
    </location>
</feature>
<evidence type="ECO:0000313" key="4">
    <source>
        <dbReference type="Proteomes" id="UP000029273"/>
    </source>
</evidence>